<sequence>MRKRFVSFYFSASLACMIPFPGRFAYGLILVVELFALVSAATLLRDAIRKLEFVRIGNVLCMSLIVALAILFRQILAVFLPLAALTLGFAIYVPAVSAFAAGLVPTDETAGIKSILKRNMNSTALFSVFVLAFFLLRDIVGFGTITYIGPNGIEEKVLFDSEHIAFASFFATIPGALIALAIIFAVSAFIAAKSAPAEKAETSHD</sequence>
<keyword evidence="1" id="KW-0472">Membrane</keyword>
<comment type="caution">
    <text evidence="2">The sequence shown here is derived from an EMBL/GenBank/DDBJ whole genome shotgun (WGS) entry which is preliminary data.</text>
</comment>
<evidence type="ECO:0000313" key="2">
    <source>
        <dbReference type="EMBL" id="ERF59946.1"/>
    </source>
</evidence>
<dbReference type="Proteomes" id="UP000016646">
    <property type="component" value="Unassembled WGS sequence"/>
</dbReference>
<protein>
    <submittedName>
        <fullName evidence="2 3">Lipoprotein</fullName>
    </submittedName>
</protein>
<dbReference type="STRING" id="1125725.HMPREF1325_0557"/>
<keyword evidence="1" id="KW-0812">Transmembrane</keyword>
<name>U1FKP5_TRESO</name>
<dbReference type="eggNOG" id="ENOG5031CUE">
    <property type="taxonomic scope" value="Bacteria"/>
</dbReference>
<accession>U1FKP5</accession>
<evidence type="ECO:0000313" key="4">
    <source>
        <dbReference type="Proteomes" id="UP000016412"/>
    </source>
</evidence>
<dbReference type="PROSITE" id="PS51257">
    <property type="entry name" value="PROKAR_LIPOPROTEIN"/>
    <property type="match status" value="1"/>
</dbReference>
<evidence type="ECO:0000313" key="3">
    <source>
        <dbReference type="EMBL" id="ERK00798.1"/>
    </source>
</evidence>
<evidence type="ECO:0000313" key="5">
    <source>
        <dbReference type="Proteomes" id="UP000016646"/>
    </source>
</evidence>
<feature type="transmembrane region" description="Helical" evidence="1">
    <location>
        <begin position="125"/>
        <end position="149"/>
    </location>
</feature>
<dbReference type="AlphaFoldDB" id="U1FKP5"/>
<feature type="transmembrane region" description="Helical" evidence="1">
    <location>
        <begin position="169"/>
        <end position="192"/>
    </location>
</feature>
<organism evidence="2 4">
    <name type="scientific">Treponema socranskii subsp. socranskii VPI DR56BR1116 = ATCC 35536</name>
    <dbReference type="NCBI Taxonomy" id="1125725"/>
    <lineage>
        <taxon>Bacteria</taxon>
        <taxon>Pseudomonadati</taxon>
        <taxon>Spirochaetota</taxon>
        <taxon>Spirochaetia</taxon>
        <taxon>Spirochaetales</taxon>
        <taxon>Treponemataceae</taxon>
        <taxon>Treponema</taxon>
    </lineage>
</organism>
<keyword evidence="2" id="KW-0449">Lipoprotein</keyword>
<dbReference type="EMBL" id="AUZJ01000053">
    <property type="protein sequence ID" value="ERF59946.1"/>
    <property type="molecule type" value="Genomic_DNA"/>
</dbReference>
<keyword evidence="1" id="KW-1133">Transmembrane helix</keyword>
<proteinExistence type="predicted"/>
<feature type="transmembrane region" description="Helical" evidence="1">
    <location>
        <begin position="82"/>
        <end position="104"/>
    </location>
</feature>
<dbReference type="EMBL" id="AVQI01000065">
    <property type="protein sequence ID" value="ERK00798.1"/>
    <property type="molecule type" value="Genomic_DNA"/>
</dbReference>
<feature type="transmembrane region" description="Helical" evidence="1">
    <location>
        <begin position="25"/>
        <end position="44"/>
    </location>
</feature>
<reference evidence="4 5" key="1">
    <citation type="submission" date="2013-08" db="EMBL/GenBank/DDBJ databases">
        <authorList>
            <person name="Durkin A.S."/>
            <person name="Haft D.R."/>
            <person name="McCorrison J."/>
            <person name="Torralba M."/>
            <person name="Gillis M."/>
            <person name="Haft D.H."/>
            <person name="Methe B."/>
            <person name="Sutton G."/>
            <person name="Nelson K.E."/>
        </authorList>
    </citation>
    <scope>NUCLEOTIDE SEQUENCE [LARGE SCALE GENOMIC DNA]</scope>
    <source>
        <strain evidence="3 5">ATCC 35536</strain>
        <strain evidence="2 4">VPI DR56BR1116</strain>
    </source>
</reference>
<dbReference type="PATRIC" id="fig|1125725.3.peg.2084"/>
<dbReference type="Proteomes" id="UP000016412">
    <property type="component" value="Unassembled WGS sequence"/>
</dbReference>
<feature type="transmembrane region" description="Helical" evidence="1">
    <location>
        <begin position="56"/>
        <end position="76"/>
    </location>
</feature>
<gene>
    <name evidence="3" type="ORF">HMPREF0860_2416</name>
    <name evidence="2" type="ORF">HMPREF1325_0557</name>
</gene>
<evidence type="ECO:0000256" key="1">
    <source>
        <dbReference type="SAM" id="Phobius"/>
    </source>
</evidence>
<keyword evidence="5" id="KW-1185">Reference proteome</keyword>